<evidence type="ECO:0000313" key="1">
    <source>
        <dbReference type="EMBL" id="SCY25589.1"/>
    </source>
</evidence>
<dbReference type="Proteomes" id="UP000199354">
    <property type="component" value="Unassembled WGS sequence"/>
</dbReference>
<dbReference type="OrthoDB" id="1363077at2"/>
<dbReference type="EMBL" id="FMVF01000004">
    <property type="protein sequence ID" value="SCY25589.1"/>
    <property type="molecule type" value="Genomic_DNA"/>
</dbReference>
<proteinExistence type="predicted"/>
<name>A0A1G5EF27_9FLAO</name>
<dbReference type="AlphaFoldDB" id="A0A1G5EF27"/>
<sequence length="246" mass="29406">MGKQFEIITTLKSYQDRYKSRLENHLAEYEDYDEEHFLDSEIKYFNHCYQSVCISYENYMGIDESEYPSASVYAYTLYKPYSGFKPIQEIYELVLDDECEGTDGFDLDKAEKLQLSFKKIISHLEDLRFNLIAFGTTESAPKNPYPDIFTSYQAYLVFKDFTENITDYYLDFSFIFHKMKSTSEKLIHNRVKHKEFMEWLRVEKFISISTYEDFDIKASFSTKADRGMRPTRYYTIKNRHFPSDSD</sequence>
<accession>A0A1G5EF27</accession>
<reference evidence="1 2" key="1">
    <citation type="submission" date="2016-10" db="EMBL/GenBank/DDBJ databases">
        <authorList>
            <person name="de Groot N.N."/>
        </authorList>
    </citation>
    <scope>NUCLEOTIDE SEQUENCE [LARGE SCALE GENOMIC DNA]</scope>
    <source>
        <strain evidence="1 2">CGMCC 1.7031</strain>
    </source>
</reference>
<keyword evidence="2" id="KW-1185">Reference proteome</keyword>
<gene>
    <name evidence="1" type="ORF">SAMN02927903_01038</name>
</gene>
<protein>
    <submittedName>
        <fullName evidence="1">Uncharacterized protein</fullName>
    </submittedName>
</protein>
<evidence type="ECO:0000313" key="2">
    <source>
        <dbReference type="Proteomes" id="UP000199354"/>
    </source>
</evidence>
<organism evidence="1 2">
    <name type="scientific">Flavobacterium caeni</name>
    <dbReference type="NCBI Taxonomy" id="490189"/>
    <lineage>
        <taxon>Bacteria</taxon>
        <taxon>Pseudomonadati</taxon>
        <taxon>Bacteroidota</taxon>
        <taxon>Flavobacteriia</taxon>
        <taxon>Flavobacteriales</taxon>
        <taxon>Flavobacteriaceae</taxon>
        <taxon>Flavobacterium</taxon>
    </lineage>
</organism>
<dbReference type="RefSeq" id="WP_091141230.1">
    <property type="nucleotide sequence ID" value="NZ_FMVF01000004.1"/>
</dbReference>
<dbReference type="STRING" id="490189.SAMN02927903_01038"/>